<protein>
    <recommendedName>
        <fullName evidence="3">Transposase</fullName>
    </recommendedName>
</protein>
<proteinExistence type="predicted"/>
<gene>
    <name evidence="1" type="ORF">K7395_15440</name>
</gene>
<name>A0ABY4UUW7_STRFL</name>
<accession>A0ABY4UUW7</accession>
<keyword evidence="2" id="KW-1185">Reference proteome</keyword>
<evidence type="ECO:0008006" key="3">
    <source>
        <dbReference type="Google" id="ProtNLM"/>
    </source>
</evidence>
<evidence type="ECO:0000313" key="1">
    <source>
        <dbReference type="EMBL" id="USC48041.1"/>
    </source>
</evidence>
<sequence>MAGVITASEPSWTVPFTGLSPRGFGKLMTMVRHEVADEPRRGRPWSLSPEGRAPPVAAYWHPNLTPRRLTSLFGVSQSAADRIIDRLGPADGVPGTGLVIPQRRAKGQAELPDWKREHNRSHKYVRARVEHAFARAKGWKILRACRLKSDGVHHAMLGIARPHNLTPAG</sequence>
<dbReference type="EMBL" id="CP098609">
    <property type="protein sequence ID" value="USC48041.1"/>
    <property type="molecule type" value="Genomic_DNA"/>
</dbReference>
<evidence type="ECO:0000313" key="2">
    <source>
        <dbReference type="Proteomes" id="UP001056079"/>
    </source>
</evidence>
<organism evidence="1 2">
    <name type="scientific">Streptomyces filamentosus</name>
    <name type="common">Streptomyces roseosporus</name>
    <dbReference type="NCBI Taxonomy" id="67294"/>
    <lineage>
        <taxon>Bacteria</taxon>
        <taxon>Bacillati</taxon>
        <taxon>Actinomycetota</taxon>
        <taxon>Actinomycetes</taxon>
        <taxon>Kitasatosporales</taxon>
        <taxon>Streptomycetaceae</taxon>
        <taxon>Streptomyces</taxon>
    </lineage>
</organism>
<reference evidence="1" key="1">
    <citation type="submission" date="2021-08" db="EMBL/GenBank/DDBJ databases">
        <title>DNA methylation of m4C regulates biosynthesis of daptomycin in Streptomyces roseosporus L30.</title>
        <authorList>
            <person name="Fang J.-L."/>
        </authorList>
    </citation>
    <scope>NUCLEOTIDE SEQUENCE</scope>
    <source>
        <strain evidence="1">L30</strain>
    </source>
</reference>
<dbReference type="Proteomes" id="UP001056079">
    <property type="component" value="Chromosome"/>
</dbReference>
<dbReference type="RefSeq" id="WP_006126455.1">
    <property type="nucleotide sequence ID" value="NZ_CP098609.1"/>
</dbReference>